<evidence type="ECO:0000256" key="4">
    <source>
        <dbReference type="ARBA" id="ARBA00022723"/>
    </source>
</evidence>
<dbReference type="GO" id="GO:0099536">
    <property type="term" value="P:synaptic signaling"/>
    <property type="evidence" value="ECO:0007669"/>
    <property type="project" value="TreeGrafter"/>
</dbReference>
<dbReference type="Proteomes" id="UP000792457">
    <property type="component" value="Unassembled WGS sequence"/>
</dbReference>
<dbReference type="PANTHER" id="PTHR12268:SF14">
    <property type="entry name" value="DYSTROPHIN-1"/>
    <property type="match status" value="1"/>
</dbReference>
<evidence type="ECO:0000256" key="6">
    <source>
        <dbReference type="ARBA" id="ARBA00022833"/>
    </source>
</evidence>
<dbReference type="InterPro" id="IPR015153">
    <property type="entry name" value="EF-hand_dom_typ1"/>
</dbReference>
<keyword evidence="3" id="KW-0963">Cytoplasm</keyword>
<keyword evidence="5 9" id="KW-0863">Zinc-finger</keyword>
<reference evidence="13" key="1">
    <citation type="submission" date="2013-04" db="EMBL/GenBank/DDBJ databases">
        <authorList>
            <person name="Qu J."/>
            <person name="Murali S.C."/>
            <person name="Bandaranaike D."/>
            <person name="Bellair M."/>
            <person name="Blankenburg K."/>
            <person name="Chao H."/>
            <person name="Dinh H."/>
            <person name="Doddapaneni H."/>
            <person name="Downs B."/>
            <person name="Dugan-Rocha S."/>
            <person name="Elkadiri S."/>
            <person name="Gnanaolivu R.D."/>
            <person name="Hernandez B."/>
            <person name="Javaid M."/>
            <person name="Jayaseelan J.C."/>
            <person name="Lee S."/>
            <person name="Li M."/>
            <person name="Ming W."/>
            <person name="Munidasa M."/>
            <person name="Muniz J."/>
            <person name="Nguyen L."/>
            <person name="Ongeri F."/>
            <person name="Osuji N."/>
            <person name="Pu L.-L."/>
            <person name="Puazo M."/>
            <person name="Qu C."/>
            <person name="Quiroz J."/>
            <person name="Raj R."/>
            <person name="Weissenberger G."/>
            <person name="Xin Y."/>
            <person name="Zou X."/>
            <person name="Han Y."/>
            <person name="Richards S."/>
            <person name="Worley K."/>
            <person name="Muzny D."/>
            <person name="Gibbs R."/>
        </authorList>
    </citation>
    <scope>NUCLEOTIDE SEQUENCE</scope>
    <source>
        <strain evidence="13">Sampled in the wild</strain>
    </source>
</reference>
<keyword evidence="14" id="KW-1185">Reference proteome</keyword>
<dbReference type="SUPFAM" id="SSF57850">
    <property type="entry name" value="RING/U-box"/>
    <property type="match status" value="1"/>
</dbReference>
<dbReference type="InterPro" id="IPR011992">
    <property type="entry name" value="EF-hand-dom_pair"/>
</dbReference>
<keyword evidence="8" id="KW-0206">Cytoskeleton</keyword>
<dbReference type="Gene3D" id="3.30.60.90">
    <property type="match status" value="1"/>
</dbReference>
<evidence type="ECO:0000256" key="2">
    <source>
        <dbReference type="ARBA" id="ARBA00004278"/>
    </source>
</evidence>
<dbReference type="GO" id="GO:0016010">
    <property type="term" value="C:dystrophin-associated glycoprotein complex"/>
    <property type="evidence" value="ECO:0007669"/>
    <property type="project" value="UniProtKB-ARBA"/>
</dbReference>
<keyword evidence="4" id="KW-0479">Metal-binding</keyword>
<name>A0A8K0K5S2_LADFU</name>
<dbReference type="GO" id="GO:0005737">
    <property type="term" value="C:cytoplasm"/>
    <property type="evidence" value="ECO:0007669"/>
    <property type="project" value="UniProtKB-SubCell"/>
</dbReference>
<proteinExistence type="predicted"/>
<dbReference type="InterPro" id="IPR015154">
    <property type="entry name" value="EF-hand_dom_typ2"/>
</dbReference>
<dbReference type="GO" id="GO:0050804">
    <property type="term" value="P:modulation of chemical synaptic transmission"/>
    <property type="evidence" value="ECO:0007669"/>
    <property type="project" value="UniProtKB-ARBA"/>
</dbReference>
<evidence type="ECO:0000259" key="12">
    <source>
        <dbReference type="PROSITE" id="PS50135"/>
    </source>
</evidence>
<dbReference type="Pfam" id="PF09069">
    <property type="entry name" value="EF-hand_3"/>
    <property type="match status" value="1"/>
</dbReference>
<feature type="domain" description="ZZ-type" evidence="12">
    <location>
        <begin position="211"/>
        <end position="267"/>
    </location>
</feature>
<gene>
    <name evidence="13" type="ORF">J437_LFUL006903</name>
</gene>
<dbReference type="SMART" id="SM00291">
    <property type="entry name" value="ZnF_ZZ"/>
    <property type="match status" value="1"/>
</dbReference>
<dbReference type="GO" id="GO:0045202">
    <property type="term" value="C:synapse"/>
    <property type="evidence" value="ECO:0007669"/>
    <property type="project" value="GOC"/>
</dbReference>
<dbReference type="Gene3D" id="1.10.238.10">
    <property type="entry name" value="EF-hand"/>
    <property type="match status" value="2"/>
</dbReference>
<dbReference type="GO" id="GO:0008270">
    <property type="term" value="F:zinc ion binding"/>
    <property type="evidence" value="ECO:0007669"/>
    <property type="project" value="UniProtKB-KW"/>
</dbReference>
<organism evidence="13 14">
    <name type="scientific">Ladona fulva</name>
    <name type="common">Scarce chaser dragonfly</name>
    <name type="synonym">Libellula fulva</name>
    <dbReference type="NCBI Taxonomy" id="123851"/>
    <lineage>
        <taxon>Eukaryota</taxon>
        <taxon>Metazoa</taxon>
        <taxon>Ecdysozoa</taxon>
        <taxon>Arthropoda</taxon>
        <taxon>Hexapoda</taxon>
        <taxon>Insecta</taxon>
        <taxon>Pterygota</taxon>
        <taxon>Palaeoptera</taxon>
        <taxon>Odonata</taxon>
        <taxon>Epiprocta</taxon>
        <taxon>Anisoptera</taxon>
        <taxon>Libelluloidea</taxon>
        <taxon>Libellulidae</taxon>
        <taxon>Ladona</taxon>
    </lineage>
</organism>
<dbReference type="Pfam" id="PF09068">
    <property type="entry name" value="EF-hand_2"/>
    <property type="match status" value="1"/>
</dbReference>
<dbReference type="PROSITE" id="PS50135">
    <property type="entry name" value="ZF_ZZ_2"/>
    <property type="match status" value="1"/>
</dbReference>
<feature type="region of interest" description="Disordered" evidence="11">
    <location>
        <begin position="576"/>
        <end position="604"/>
    </location>
</feature>
<evidence type="ECO:0000256" key="7">
    <source>
        <dbReference type="ARBA" id="ARBA00022837"/>
    </source>
</evidence>
<keyword evidence="6" id="KW-0862">Zinc</keyword>
<evidence type="ECO:0000256" key="10">
    <source>
        <dbReference type="SAM" id="Coils"/>
    </source>
</evidence>
<dbReference type="Pfam" id="PF00569">
    <property type="entry name" value="ZZ"/>
    <property type="match status" value="1"/>
</dbReference>
<dbReference type="InterPro" id="IPR050774">
    <property type="entry name" value="KCMF1/Dystrophin"/>
</dbReference>
<comment type="caution">
    <text evidence="13">The sequence shown here is derived from an EMBL/GenBank/DDBJ whole genome shotgun (WGS) entry which is preliminary data.</text>
</comment>
<comment type="subcellular location">
    <subcellularLocation>
        <location evidence="2">Cell membrane</location>
        <location evidence="2">Sarcolemma</location>
        <topology evidence="2">Peripheral membrane protein</topology>
        <orientation evidence="2">Cytoplasmic side</orientation>
    </subcellularLocation>
    <subcellularLocation>
        <location evidence="1">Cytoplasm</location>
        <location evidence="1">Cytoskeleton</location>
    </subcellularLocation>
</comment>
<sequence>MGVFAGVFEQHGLSASENSSFIDCGRLEAILWDIFFVAKAEIQAINGKQFDQQLATELSLNLILNTFDIKRKGKLRVIDIKVVFAILSCGSRDPAMFIRQQNGRERWAQSRIMECYRYIFFQIYDANSKMADRSSLSNLFITLATFVGIFLKEWRSFGLQFVPSTLYSCLQEGNELAVGEEDFLKWLNSGPRLLVWFTTLHRMMTAESVKHDGIRCTLCKTSPIAGLRFRCLSCFMHDQCQECFLQGKTNGRHKLSHPMYEYCLPTTGKEERQALIKTLKNRVKSGFTNVNSLKEKQEGSIWERRSVAFVENEPNPEADKNMGETHLLIQEMELAEDTDDMENRSDSGNGSVEIPCPPKYPKEELSSIIGHLEEGHRDLGEQIEGLCMREKALKGGNKFLGMCMGGEIEDSMAGDYVRRQLQGTREQLEEQVARLKALQECLQKIQPTLSTAVNQHQAPPHLQSTPMPRNNRVISLAHGLPRLEDFSPIFARGGNEEVRASADRSESIGAILSKCKSEVQDPSAVELEVSTPFSPSIATLTEVSPNDLSTVLMARWRGGMKGFVGSSQVNPLHFPSSSILSSPRHTCSSTRSSKRQGKPVEELPESIVEIQRDLDWVLGELDAMLVSHCADQSSTSSSGVTSVTEEASDCQENQNLCSAATQLEELLADLIRVVERQKQNGIDSSDGECGAS</sequence>
<protein>
    <recommendedName>
        <fullName evidence="12">ZZ-type domain-containing protein</fullName>
    </recommendedName>
</protein>
<dbReference type="PANTHER" id="PTHR12268">
    <property type="entry name" value="E3 UBIQUITIN-PROTEIN LIGASE KCMF1"/>
    <property type="match status" value="1"/>
</dbReference>
<evidence type="ECO:0000256" key="11">
    <source>
        <dbReference type="SAM" id="MobiDB-lite"/>
    </source>
</evidence>
<evidence type="ECO:0000313" key="13">
    <source>
        <dbReference type="EMBL" id="KAG8226513.1"/>
    </source>
</evidence>
<feature type="region of interest" description="Disordered" evidence="11">
    <location>
        <begin position="340"/>
        <end position="359"/>
    </location>
</feature>
<keyword evidence="10" id="KW-0175">Coiled coil</keyword>
<evidence type="ECO:0000256" key="3">
    <source>
        <dbReference type="ARBA" id="ARBA00022490"/>
    </source>
</evidence>
<dbReference type="AlphaFoldDB" id="A0A8K0K5S2"/>
<dbReference type="InterPro" id="IPR043145">
    <property type="entry name" value="Znf_ZZ_sf"/>
</dbReference>
<feature type="coiled-coil region" evidence="10">
    <location>
        <begin position="418"/>
        <end position="445"/>
    </location>
</feature>
<dbReference type="EMBL" id="KZ308285">
    <property type="protein sequence ID" value="KAG8226513.1"/>
    <property type="molecule type" value="Genomic_DNA"/>
</dbReference>
<feature type="compositionally biased region" description="Polar residues" evidence="11">
    <location>
        <begin position="576"/>
        <end position="591"/>
    </location>
</feature>
<reference evidence="13" key="2">
    <citation type="submission" date="2017-10" db="EMBL/GenBank/DDBJ databases">
        <title>Ladona fulva Genome sequencing and assembly.</title>
        <authorList>
            <person name="Murali S."/>
            <person name="Richards S."/>
            <person name="Bandaranaike D."/>
            <person name="Bellair M."/>
            <person name="Blankenburg K."/>
            <person name="Chao H."/>
            <person name="Dinh H."/>
            <person name="Doddapaneni H."/>
            <person name="Dugan-Rocha S."/>
            <person name="Elkadiri S."/>
            <person name="Gnanaolivu R."/>
            <person name="Hernandez B."/>
            <person name="Skinner E."/>
            <person name="Javaid M."/>
            <person name="Lee S."/>
            <person name="Li M."/>
            <person name="Ming W."/>
            <person name="Munidasa M."/>
            <person name="Muniz J."/>
            <person name="Nguyen L."/>
            <person name="Hughes D."/>
            <person name="Osuji N."/>
            <person name="Pu L.-L."/>
            <person name="Puazo M."/>
            <person name="Qu C."/>
            <person name="Quiroz J."/>
            <person name="Raj R."/>
            <person name="Weissenberger G."/>
            <person name="Xin Y."/>
            <person name="Zou X."/>
            <person name="Han Y."/>
            <person name="Worley K."/>
            <person name="Muzny D."/>
            <person name="Gibbs R."/>
        </authorList>
    </citation>
    <scope>NUCLEOTIDE SEQUENCE</scope>
    <source>
        <strain evidence="13">Sampled in the wild</strain>
    </source>
</reference>
<accession>A0A8K0K5S2</accession>
<dbReference type="SUPFAM" id="SSF47473">
    <property type="entry name" value="EF-hand"/>
    <property type="match status" value="2"/>
</dbReference>
<evidence type="ECO:0000256" key="1">
    <source>
        <dbReference type="ARBA" id="ARBA00004245"/>
    </source>
</evidence>
<evidence type="ECO:0000256" key="8">
    <source>
        <dbReference type="ARBA" id="ARBA00023212"/>
    </source>
</evidence>
<dbReference type="InterPro" id="IPR000433">
    <property type="entry name" value="Znf_ZZ"/>
</dbReference>
<dbReference type="OrthoDB" id="10014385at2759"/>
<keyword evidence="7" id="KW-0106">Calcium</keyword>
<evidence type="ECO:0000256" key="9">
    <source>
        <dbReference type="PROSITE-ProRule" id="PRU00228"/>
    </source>
</evidence>
<evidence type="ECO:0000313" key="14">
    <source>
        <dbReference type="Proteomes" id="UP000792457"/>
    </source>
</evidence>
<dbReference type="GO" id="GO:0046716">
    <property type="term" value="P:muscle cell cellular homeostasis"/>
    <property type="evidence" value="ECO:0007669"/>
    <property type="project" value="UniProtKB-ARBA"/>
</dbReference>
<evidence type="ECO:0000256" key="5">
    <source>
        <dbReference type="ARBA" id="ARBA00022771"/>
    </source>
</evidence>